<proteinExistence type="predicted"/>
<evidence type="ECO:0000313" key="4">
    <source>
        <dbReference type="Proteomes" id="UP001597094"/>
    </source>
</evidence>
<dbReference type="PANTHER" id="PTHR31616">
    <property type="entry name" value="TREHALASE"/>
    <property type="match status" value="1"/>
</dbReference>
<dbReference type="RefSeq" id="WP_377530945.1">
    <property type="nucleotide sequence ID" value="NZ_JBHTLD010000209.1"/>
</dbReference>
<keyword evidence="4" id="KW-1185">Reference proteome</keyword>
<organism evidence="3 4">
    <name type="scientific">Pontibacter rugosus</name>
    <dbReference type="NCBI Taxonomy" id="1745966"/>
    <lineage>
        <taxon>Bacteria</taxon>
        <taxon>Pseudomonadati</taxon>
        <taxon>Bacteroidota</taxon>
        <taxon>Cytophagia</taxon>
        <taxon>Cytophagales</taxon>
        <taxon>Hymenobacteraceae</taxon>
        <taxon>Pontibacter</taxon>
    </lineage>
</organism>
<reference evidence="4" key="1">
    <citation type="journal article" date="2019" name="Int. J. Syst. Evol. Microbiol.">
        <title>The Global Catalogue of Microorganisms (GCM) 10K type strain sequencing project: providing services to taxonomists for standard genome sequencing and annotation.</title>
        <authorList>
            <consortium name="The Broad Institute Genomics Platform"/>
            <consortium name="The Broad Institute Genome Sequencing Center for Infectious Disease"/>
            <person name="Wu L."/>
            <person name="Ma J."/>
        </authorList>
    </citation>
    <scope>NUCLEOTIDE SEQUENCE [LARGE SCALE GENOMIC DNA]</scope>
    <source>
        <strain evidence="4">JCM 31319</strain>
    </source>
</reference>
<dbReference type="PANTHER" id="PTHR31616:SF0">
    <property type="entry name" value="GLUCAN 1,4-ALPHA-GLUCOSIDASE"/>
    <property type="match status" value="1"/>
</dbReference>
<comment type="caution">
    <text evidence="3">The sequence shown here is derived from an EMBL/GenBank/DDBJ whole genome shotgun (WGS) entry which is preliminary data.</text>
</comment>
<dbReference type="Proteomes" id="UP001597094">
    <property type="component" value="Unassembled WGS sequence"/>
</dbReference>
<gene>
    <name evidence="3" type="ORF">ACFQ2O_17780</name>
</gene>
<dbReference type="Gene3D" id="1.50.10.10">
    <property type="match status" value="1"/>
</dbReference>
<feature type="domain" description="GH15-like" evidence="1">
    <location>
        <begin position="226"/>
        <end position="589"/>
    </location>
</feature>
<evidence type="ECO:0000313" key="3">
    <source>
        <dbReference type="EMBL" id="MFD1188066.1"/>
    </source>
</evidence>
<name>A0ABW3SVS1_9BACT</name>
<dbReference type="Pfam" id="PF19291">
    <property type="entry name" value="TREH_N"/>
    <property type="match status" value="1"/>
</dbReference>
<evidence type="ECO:0000259" key="2">
    <source>
        <dbReference type="Pfam" id="PF19291"/>
    </source>
</evidence>
<dbReference type="EMBL" id="JBHTLD010000209">
    <property type="protein sequence ID" value="MFD1188066.1"/>
    <property type="molecule type" value="Genomic_DNA"/>
</dbReference>
<feature type="domain" description="Trehalase-like N-terminal" evidence="2">
    <location>
        <begin position="4"/>
        <end position="138"/>
    </location>
</feature>
<dbReference type="Pfam" id="PF00723">
    <property type="entry name" value="Glyco_hydro_15"/>
    <property type="match status" value="1"/>
</dbReference>
<dbReference type="InterPro" id="IPR012341">
    <property type="entry name" value="6hp_glycosidase-like_sf"/>
</dbReference>
<protein>
    <submittedName>
        <fullName evidence="3">Glycoside hydrolase family 15 protein</fullName>
    </submittedName>
</protein>
<dbReference type="InterPro" id="IPR011613">
    <property type="entry name" value="GH15-like"/>
</dbReference>
<dbReference type="InterPro" id="IPR045582">
    <property type="entry name" value="Trehalase-like_N"/>
</dbReference>
<keyword evidence="3" id="KW-0378">Hydrolase</keyword>
<dbReference type="GO" id="GO:0016787">
    <property type="term" value="F:hydrolase activity"/>
    <property type="evidence" value="ECO:0007669"/>
    <property type="project" value="UniProtKB-KW"/>
</dbReference>
<dbReference type="SUPFAM" id="SSF48208">
    <property type="entry name" value="Six-hairpin glycosidases"/>
    <property type="match status" value="1"/>
</dbReference>
<dbReference type="InterPro" id="IPR008928">
    <property type="entry name" value="6-hairpin_glycosidase_sf"/>
</dbReference>
<evidence type="ECO:0000259" key="1">
    <source>
        <dbReference type="Pfam" id="PF00723"/>
    </source>
</evidence>
<sequence length="605" mass="69510">MNYQPIENYGVIGDLNTVALVGLNGSIDFMCFPDFDSPTIFSALLDKEKGGSFSIHPTADGMKQKQLYLPDTNVLLTRFLADEGIGEVTDFMPVEELYQGKELIRRVSCVHGDLTFEMHCSPRFNYARSAHTVKQLSEKEIIFTSQGEDKTIIRLKSTIPLHLNEGDARATFTLKTGESADFLLDYITCDTPPATALTEFVTQSLFDTINYWKDWVAKCNYKGRWLEVVNRSALVLKLMTSHKYGSIVAAPTFGLPEQIGGGRNWDYRYTWIRDASFTVYALLRLGHRKEAKLFIDWVDKQCDDIGDAGHLSLMYAIDGRKDLKETELDHLEGYMGSKPVRIGNDAHNQIQLDIYGELLDSVYLYDKYGEPISFEFWNDLRRQVEWVCDNWQREDEGIWEVRGGKKQFLYSRMMCWVAIDRAMKIAEKHSYPLPERWRQERDKIFFSIHNDFWNEELQSFVQYKGADTVDAATLLMPMIRFIGPKDPRWLSTLKRIEEKLVSDALVFRYRVNEELDGLEGGEGTFSMCTFWYVECLARAGQVDKARLYFEKMLGYANHVGLYAEMLGLKGEHLGNFPQAFTHLGLISAALSINDILEGEQNKKKI</sequence>
<accession>A0ABW3SVS1</accession>